<evidence type="ECO:0000313" key="2">
    <source>
        <dbReference type="Proteomes" id="UP001597307"/>
    </source>
</evidence>
<sequence>MLSSSIGVVNSVQAASGTRMGEEPIMLTEAELDQVSFPGVPVEAQALSWTKAAVKISFFEPGIKIQRESWVWIGSVTPAAPDEL</sequence>
<organism evidence="1 2">
    <name type="scientific">Arthrobacter flavus</name>
    <dbReference type="NCBI Taxonomy" id="95172"/>
    <lineage>
        <taxon>Bacteria</taxon>
        <taxon>Bacillati</taxon>
        <taxon>Actinomycetota</taxon>
        <taxon>Actinomycetes</taxon>
        <taxon>Micrococcales</taxon>
        <taxon>Micrococcaceae</taxon>
        <taxon>Arthrobacter</taxon>
    </lineage>
</organism>
<protein>
    <submittedName>
        <fullName evidence="1">Uncharacterized protein</fullName>
    </submittedName>
</protein>
<reference evidence="2" key="1">
    <citation type="journal article" date="2019" name="Int. J. Syst. Evol. Microbiol.">
        <title>The Global Catalogue of Microorganisms (GCM) 10K type strain sequencing project: providing services to taxonomists for standard genome sequencing and annotation.</title>
        <authorList>
            <consortium name="The Broad Institute Genomics Platform"/>
            <consortium name="The Broad Institute Genome Sequencing Center for Infectious Disease"/>
            <person name="Wu L."/>
            <person name="Ma J."/>
        </authorList>
    </citation>
    <scope>NUCLEOTIDE SEQUENCE [LARGE SCALE GENOMIC DNA]</scope>
    <source>
        <strain evidence="2">JCM 11496</strain>
    </source>
</reference>
<proteinExistence type="predicted"/>
<dbReference type="Proteomes" id="UP001597307">
    <property type="component" value="Unassembled WGS sequence"/>
</dbReference>
<keyword evidence="2" id="KW-1185">Reference proteome</keyword>
<name>A0ABW4Q9A3_9MICC</name>
<gene>
    <name evidence="1" type="ORF">ACFSFX_11780</name>
</gene>
<evidence type="ECO:0000313" key="1">
    <source>
        <dbReference type="EMBL" id="MFD1847274.1"/>
    </source>
</evidence>
<accession>A0ABW4Q9A3</accession>
<dbReference type="RefSeq" id="WP_343880592.1">
    <property type="nucleotide sequence ID" value="NZ_BAAAIJ010000048.1"/>
</dbReference>
<comment type="caution">
    <text evidence="1">The sequence shown here is derived from an EMBL/GenBank/DDBJ whole genome shotgun (WGS) entry which is preliminary data.</text>
</comment>
<dbReference type="EMBL" id="JBHUGA010000043">
    <property type="protein sequence ID" value="MFD1847274.1"/>
    <property type="molecule type" value="Genomic_DNA"/>
</dbReference>